<dbReference type="InterPro" id="IPR018247">
    <property type="entry name" value="EF_Hand_1_Ca_BS"/>
</dbReference>
<evidence type="ECO:0000259" key="6">
    <source>
        <dbReference type="PROSITE" id="PS50222"/>
    </source>
</evidence>
<dbReference type="InterPro" id="IPR002048">
    <property type="entry name" value="EF_hand_dom"/>
</dbReference>
<dbReference type="PROSITE" id="PS00018">
    <property type="entry name" value="EF_HAND_1"/>
    <property type="match status" value="2"/>
</dbReference>
<dbReference type="SUPFAM" id="SSF47473">
    <property type="entry name" value="EF-hand"/>
    <property type="match status" value="1"/>
</dbReference>
<comment type="caution">
    <text evidence="7">The sequence shown here is derived from an EMBL/GenBank/DDBJ whole genome shotgun (WGS) entry which is preliminary data.</text>
</comment>
<feature type="compositionally biased region" description="Low complexity" evidence="4">
    <location>
        <begin position="38"/>
        <end position="58"/>
    </location>
</feature>
<keyword evidence="1 5" id="KW-0732">Signal</keyword>
<feature type="signal peptide" evidence="5">
    <location>
        <begin position="1"/>
        <end position="16"/>
    </location>
</feature>
<dbReference type="InterPro" id="IPR052110">
    <property type="entry name" value="MCFD2-like"/>
</dbReference>
<evidence type="ECO:0000256" key="1">
    <source>
        <dbReference type="ARBA" id="ARBA00022729"/>
    </source>
</evidence>
<evidence type="ECO:0000256" key="5">
    <source>
        <dbReference type="SAM" id="SignalP"/>
    </source>
</evidence>
<evidence type="ECO:0000256" key="4">
    <source>
        <dbReference type="SAM" id="MobiDB-lite"/>
    </source>
</evidence>
<gene>
    <name evidence="7" type="primary">Necator_chrV.g18705</name>
    <name evidence="7" type="ORF">RB195_013914</name>
</gene>
<reference evidence="7 8" key="1">
    <citation type="submission" date="2023-08" db="EMBL/GenBank/DDBJ databases">
        <title>A Necator americanus chromosomal reference genome.</title>
        <authorList>
            <person name="Ilik V."/>
            <person name="Petrzelkova K.J."/>
            <person name="Pardy F."/>
            <person name="Fuh T."/>
            <person name="Niatou-Singa F.S."/>
            <person name="Gouil Q."/>
            <person name="Baker L."/>
            <person name="Ritchie M.E."/>
            <person name="Jex A.R."/>
            <person name="Gazzola D."/>
            <person name="Li H."/>
            <person name="Toshio Fujiwara R."/>
            <person name="Zhan B."/>
            <person name="Aroian R.V."/>
            <person name="Pafco B."/>
            <person name="Schwarz E.M."/>
        </authorList>
    </citation>
    <scope>NUCLEOTIDE SEQUENCE [LARGE SCALE GENOMIC DNA]</scope>
    <source>
        <strain evidence="7 8">Aroian</strain>
        <tissue evidence="7">Whole animal</tissue>
    </source>
</reference>
<evidence type="ECO:0000313" key="8">
    <source>
        <dbReference type="Proteomes" id="UP001303046"/>
    </source>
</evidence>
<keyword evidence="8" id="KW-1185">Reference proteome</keyword>
<dbReference type="EMBL" id="JAVFWL010000005">
    <property type="protein sequence ID" value="KAK6755224.1"/>
    <property type="molecule type" value="Genomic_DNA"/>
</dbReference>
<dbReference type="PROSITE" id="PS50222">
    <property type="entry name" value="EF_HAND_2"/>
    <property type="match status" value="2"/>
</dbReference>
<organism evidence="7 8">
    <name type="scientific">Necator americanus</name>
    <name type="common">Human hookworm</name>
    <dbReference type="NCBI Taxonomy" id="51031"/>
    <lineage>
        <taxon>Eukaryota</taxon>
        <taxon>Metazoa</taxon>
        <taxon>Ecdysozoa</taxon>
        <taxon>Nematoda</taxon>
        <taxon>Chromadorea</taxon>
        <taxon>Rhabditida</taxon>
        <taxon>Rhabditina</taxon>
        <taxon>Rhabditomorpha</taxon>
        <taxon>Strongyloidea</taxon>
        <taxon>Ancylostomatidae</taxon>
        <taxon>Bunostominae</taxon>
        <taxon>Necator</taxon>
    </lineage>
</organism>
<feature type="domain" description="EF-hand" evidence="6">
    <location>
        <begin position="85"/>
        <end position="120"/>
    </location>
</feature>
<accession>A0ABR1DXR6</accession>
<feature type="region of interest" description="Disordered" evidence="4">
    <location>
        <begin position="21"/>
        <end position="67"/>
    </location>
</feature>
<keyword evidence="2" id="KW-0677">Repeat</keyword>
<keyword evidence="3" id="KW-0106">Calcium</keyword>
<evidence type="ECO:0000256" key="3">
    <source>
        <dbReference type="ARBA" id="ARBA00022837"/>
    </source>
</evidence>
<feature type="region of interest" description="Disordered" evidence="4">
    <location>
        <begin position="176"/>
        <end position="229"/>
    </location>
</feature>
<feature type="compositionally biased region" description="Low complexity" evidence="4">
    <location>
        <begin position="186"/>
        <end position="229"/>
    </location>
</feature>
<dbReference type="PANTHER" id="PTHR23104:SF17">
    <property type="entry name" value="EF-HAND DOMAIN-CONTAINING PROTEIN"/>
    <property type="match status" value="1"/>
</dbReference>
<protein>
    <recommendedName>
        <fullName evidence="6">EF-hand domain-containing protein</fullName>
    </recommendedName>
</protein>
<sequence>MRCLGYLLVLAPFAMAHQASQFPGQNANQPPEIHHQQPHQGQQHQQAPPAQQVQPSSQFGGEQAKDEHHIKEHLDGKVDPTANMTPEQLQFHYFNMHDLDKNGKLDGIELIKAITHFHAENPGPQHQNTNQPPPLPSEVELESMIDSILRDDDFNSDGFIDYAEFLRAQKIREEQARAQMQANQAQQHQQQQQQHQQQHQHQQQQQQHQQQQPQQQHQQPQQQQQQPHH</sequence>
<dbReference type="Proteomes" id="UP001303046">
    <property type="component" value="Unassembled WGS sequence"/>
</dbReference>
<dbReference type="PANTHER" id="PTHR23104">
    <property type="entry name" value="MULTIPLE COAGULATION FACTOR DEFICIENCY PROTEIN 2 NEURAL STEM CELL DERIVED NEURONAL SURVIVAL PROTEIN"/>
    <property type="match status" value="1"/>
</dbReference>
<proteinExistence type="predicted"/>
<dbReference type="CDD" id="cd00051">
    <property type="entry name" value="EFh"/>
    <property type="match status" value="1"/>
</dbReference>
<dbReference type="Gene3D" id="1.10.238.10">
    <property type="entry name" value="EF-hand"/>
    <property type="match status" value="1"/>
</dbReference>
<dbReference type="InterPro" id="IPR011992">
    <property type="entry name" value="EF-hand-dom_pair"/>
</dbReference>
<dbReference type="Pfam" id="PF13499">
    <property type="entry name" value="EF-hand_7"/>
    <property type="match status" value="1"/>
</dbReference>
<evidence type="ECO:0000256" key="2">
    <source>
        <dbReference type="ARBA" id="ARBA00022737"/>
    </source>
</evidence>
<feature type="chain" id="PRO_5047247730" description="EF-hand domain-containing protein" evidence="5">
    <location>
        <begin position="17"/>
        <end position="229"/>
    </location>
</feature>
<feature type="domain" description="EF-hand" evidence="6">
    <location>
        <begin position="140"/>
        <end position="175"/>
    </location>
</feature>
<evidence type="ECO:0000313" key="7">
    <source>
        <dbReference type="EMBL" id="KAK6755224.1"/>
    </source>
</evidence>
<name>A0ABR1DXR6_NECAM</name>